<dbReference type="RefSeq" id="WP_006034701.1">
    <property type="nucleotide sequence ID" value="NZ_AAQJ02000001.1"/>
</dbReference>
<evidence type="ECO:0000259" key="1">
    <source>
        <dbReference type="Pfam" id="PF00551"/>
    </source>
</evidence>
<dbReference type="eggNOG" id="COG0223">
    <property type="taxonomic scope" value="Bacteria"/>
</dbReference>
<protein>
    <recommendedName>
        <fullName evidence="1">Formyl transferase N-terminal domain-containing protein</fullName>
    </recommendedName>
</protein>
<proteinExistence type="predicted"/>
<name>A8PKN5_9COXI</name>
<comment type="caution">
    <text evidence="2">The sequence shown here is derived from an EMBL/GenBank/DDBJ whole genome shotgun (WGS) entry which is preliminary data.</text>
</comment>
<dbReference type="InterPro" id="IPR036477">
    <property type="entry name" value="Formyl_transf_N_sf"/>
</dbReference>
<organism evidence="2 3">
    <name type="scientific">Rickettsiella grylli</name>
    <dbReference type="NCBI Taxonomy" id="59196"/>
    <lineage>
        <taxon>Bacteria</taxon>
        <taxon>Pseudomonadati</taxon>
        <taxon>Pseudomonadota</taxon>
        <taxon>Gammaproteobacteria</taxon>
        <taxon>Legionellales</taxon>
        <taxon>Coxiellaceae</taxon>
        <taxon>Rickettsiella</taxon>
    </lineage>
</organism>
<dbReference type="EMBL" id="AAQJ02000001">
    <property type="protein sequence ID" value="EDP45713.1"/>
    <property type="molecule type" value="Genomic_DNA"/>
</dbReference>
<feature type="domain" description="Formyl transferase N-terminal" evidence="1">
    <location>
        <begin position="44"/>
        <end position="155"/>
    </location>
</feature>
<dbReference type="STRING" id="59196.RICGR_0217"/>
<reference evidence="2" key="1">
    <citation type="submission" date="2006-04" db="EMBL/GenBank/DDBJ databases">
        <authorList>
            <person name="Seshadri R."/>
            <person name="Federici B.A."/>
        </authorList>
    </citation>
    <scope>NUCLEOTIDE SEQUENCE [LARGE SCALE GENOMIC DNA]</scope>
</reference>
<evidence type="ECO:0000313" key="3">
    <source>
        <dbReference type="Proteomes" id="UP000054075"/>
    </source>
</evidence>
<dbReference type="GO" id="GO:0003824">
    <property type="term" value="F:catalytic activity"/>
    <property type="evidence" value="ECO:0007669"/>
    <property type="project" value="InterPro"/>
</dbReference>
<sequence length="337" mass="39513">MYKYIIYSSYSAGFEFACKIRKKREILILSPCNSPFKQLYKHKFKDKLYLFSDIKDPTLWGTINAFQPDFIVSCVFSEKIPNEHIQQAKILAVNIHPSALPEIRTGDSSFWNILLESETYTVTMHKLTEHWDSGDIIFSDKRKLQSYATKSSMIDDFRYYMRDNADRFQAALESKNRKIIFQTNGKYYPKPKTKHFYLNLDESAIFIDRLIRACNDEISVIVRFKEYQVILLESIALPKTSTKPPGFIEIIDNKLILNTVDYKLQINVLHVESYGYISADRFISIFDTSMSPVSPRFEPNLPNNISIKKIYKLYQDHFSLKENLREYSRNCVNAKLN</sequence>
<dbReference type="Gene3D" id="3.40.50.12230">
    <property type="match status" value="1"/>
</dbReference>
<gene>
    <name evidence="2" type="ORF">RICGR_0217</name>
</gene>
<dbReference type="InterPro" id="IPR011034">
    <property type="entry name" value="Formyl_transferase-like_C_sf"/>
</dbReference>
<evidence type="ECO:0000313" key="2">
    <source>
        <dbReference type="EMBL" id="EDP45713.1"/>
    </source>
</evidence>
<dbReference type="Proteomes" id="UP000054075">
    <property type="component" value="Unassembled WGS sequence"/>
</dbReference>
<dbReference type="OrthoDB" id="9806170at2"/>
<keyword evidence="3" id="KW-1185">Reference proteome</keyword>
<dbReference type="SUPFAM" id="SSF53328">
    <property type="entry name" value="Formyltransferase"/>
    <property type="match status" value="1"/>
</dbReference>
<dbReference type="SUPFAM" id="SSF50486">
    <property type="entry name" value="FMT C-terminal domain-like"/>
    <property type="match status" value="1"/>
</dbReference>
<dbReference type="Pfam" id="PF00551">
    <property type="entry name" value="Formyl_trans_N"/>
    <property type="match status" value="1"/>
</dbReference>
<reference evidence="2" key="2">
    <citation type="submission" date="2007-10" db="EMBL/GenBank/DDBJ databases">
        <authorList>
            <person name="Myers G.S."/>
        </authorList>
    </citation>
    <scope>NUCLEOTIDE SEQUENCE [LARGE SCALE GENOMIC DNA]</scope>
</reference>
<dbReference type="AlphaFoldDB" id="A8PKN5"/>
<accession>A8PKN5</accession>
<dbReference type="InterPro" id="IPR002376">
    <property type="entry name" value="Formyl_transf_N"/>
</dbReference>